<dbReference type="AlphaFoldDB" id="A0A6J7CPJ9"/>
<reference evidence="4" key="1">
    <citation type="submission" date="2020-05" db="EMBL/GenBank/DDBJ databases">
        <authorList>
            <person name="Chiriac C."/>
            <person name="Salcher M."/>
            <person name="Ghai R."/>
            <person name="Kavagutti S V."/>
        </authorList>
    </citation>
    <scope>NUCLEOTIDE SEQUENCE</scope>
</reference>
<dbReference type="EMBL" id="CAFBLI010000017">
    <property type="protein sequence ID" value="CAB4859751.1"/>
    <property type="molecule type" value="Genomic_DNA"/>
</dbReference>
<accession>A0A6J7CPJ9</accession>
<evidence type="ECO:0000313" key="4">
    <source>
        <dbReference type="EMBL" id="CAB4859751.1"/>
    </source>
</evidence>
<proteinExistence type="predicted"/>
<dbReference type="InterPro" id="IPR019587">
    <property type="entry name" value="Polyketide_cyclase/dehydratase"/>
</dbReference>
<evidence type="ECO:0000313" key="2">
    <source>
        <dbReference type="EMBL" id="CAB4723271.1"/>
    </source>
</evidence>
<dbReference type="Pfam" id="PF10604">
    <property type="entry name" value="Polyketide_cyc2"/>
    <property type="match status" value="1"/>
</dbReference>
<protein>
    <submittedName>
        <fullName evidence="4">Unannotated protein</fullName>
    </submittedName>
</protein>
<dbReference type="PANTHER" id="PTHR39683">
    <property type="entry name" value="CONSERVED PROTEIN TB16.3"/>
    <property type="match status" value="1"/>
</dbReference>
<dbReference type="InterPro" id="IPR023393">
    <property type="entry name" value="START-like_dom_sf"/>
</dbReference>
<name>A0A6J7CPJ9_9ZZZZ</name>
<dbReference type="Gene3D" id="3.30.530.20">
    <property type="match status" value="1"/>
</dbReference>
<dbReference type="EMBL" id="CAEZYJ010000112">
    <property type="protein sequence ID" value="CAB4723271.1"/>
    <property type="molecule type" value="Genomic_DNA"/>
</dbReference>
<evidence type="ECO:0000313" key="3">
    <source>
        <dbReference type="EMBL" id="CAB4775526.1"/>
    </source>
</evidence>
<dbReference type="SUPFAM" id="SSF55961">
    <property type="entry name" value="Bet v1-like"/>
    <property type="match status" value="1"/>
</dbReference>
<organism evidence="4">
    <name type="scientific">freshwater metagenome</name>
    <dbReference type="NCBI Taxonomy" id="449393"/>
    <lineage>
        <taxon>unclassified sequences</taxon>
        <taxon>metagenomes</taxon>
        <taxon>ecological metagenomes</taxon>
    </lineage>
</organism>
<dbReference type="PANTHER" id="PTHR39683:SF4">
    <property type="entry name" value="COENZYME Q-BINDING PROTEIN COQ10 START DOMAIN-CONTAINING PROTEIN"/>
    <property type="match status" value="1"/>
</dbReference>
<evidence type="ECO:0000313" key="1">
    <source>
        <dbReference type="EMBL" id="CAB4596120.1"/>
    </source>
</evidence>
<gene>
    <name evidence="1" type="ORF">UFOPK1811_00479</name>
    <name evidence="2" type="ORF">UFOPK2659_00802</name>
    <name evidence="3" type="ORF">UFOPK2922_00628</name>
    <name evidence="4" type="ORF">UFOPK3306_00351</name>
</gene>
<sequence length="143" mass="15550">MSQTQASATIEAPLADVNAVISDLPNYPSWSSAITAVKVIESDAQGRATKVELKVNSGPLRDTVILDYEWSDAPAQISFSLSDADLLTAMDGFYKLEADGDETLLTYALTVELNMPVPAMMRQKAEKSFIDQVLKELKAHIEG</sequence>
<dbReference type="EMBL" id="CAEZZS010000021">
    <property type="protein sequence ID" value="CAB4775526.1"/>
    <property type="molecule type" value="Genomic_DNA"/>
</dbReference>
<dbReference type="EMBL" id="CAEZUJ010000012">
    <property type="protein sequence ID" value="CAB4596120.1"/>
    <property type="molecule type" value="Genomic_DNA"/>
</dbReference>